<comment type="similarity">
    <text evidence="1">Belongs to the short-chain dehydrogenases/reductases (SDR) family.</text>
</comment>
<dbReference type="Proteomes" id="UP000827986">
    <property type="component" value="Unassembled WGS sequence"/>
</dbReference>
<dbReference type="GO" id="GO:0004303">
    <property type="term" value="F:estradiol 17-beta-dehydrogenase [NAD(P)+] activity"/>
    <property type="evidence" value="ECO:0007669"/>
    <property type="project" value="TreeGrafter"/>
</dbReference>
<keyword evidence="2" id="KW-0560">Oxidoreductase</keyword>
<sequence length="652" mass="72052">MAGNLKASELRSVLRRLDSANRALETCIQSLGECQKTLQKSVQCQNYLNHNMWLTGRKWELMIRAEDSQSKWKIPSSTLKSLSLFTVKELISETSHPNFICLSLPMGDDPATETFNPAKLSDKLPSADNLLPGFEILFSGNMCYLLGAVTSKRASPCFLKSPETRHRTCISADMPDKLARINLSGSCSAEFNYGKAASVFKAIEKKKKRCLRVCRGPRTIGLRGMYYPIPLKGVARSSSKKSKDREKRGLTKGRETLGRMDTYISIADPSVLLCLGMTAAFGIITFYKAKKNQVEKRCISACGLLLLLLLEILCFAMLKSYIGLILFSMACLICYIYLSVQTMLPVDNKAVLITGSDSGIGHELAKYLDNLGFVVFAGVLNKKGPGAEELKRSCSQRLCVLQLDITSSAQIKEAYLKISEMVQNTGLWGVINNAGILGFPADGELLPMSVYKQCMDVNFFGHVEVTKMFLPLLRKSKGRLINISSMAGGIPMARFAAYGASKAALSMFSGVMRQELAKWGIKVAAVHPAGFRTCIQGTSELWAKQEKHLLENLTPDVKKDYGEDYIEALKKFLLIMPVHCDPDLSPVLDDVLHALLAKSPHGLYTPGKSAYLALCTFCYFPLWLYDLYIGKMQSNKSVPSALRASEAKNKNT</sequence>
<dbReference type="PANTHER" id="PTHR43313:SF3">
    <property type="entry name" value="17-BETA-HYDROXYSTEROID DEHYDROGENASE TYPE 2"/>
    <property type="match status" value="1"/>
</dbReference>
<name>A0A9D3XIM8_9SAUR</name>
<dbReference type="Gene3D" id="3.40.50.720">
    <property type="entry name" value="NAD(P)-binding Rossmann-like Domain"/>
    <property type="match status" value="1"/>
</dbReference>
<gene>
    <name evidence="4" type="ORF">KIL84_005020</name>
</gene>
<dbReference type="EMBL" id="JAHDVG010000468">
    <property type="protein sequence ID" value="KAH1181294.1"/>
    <property type="molecule type" value="Genomic_DNA"/>
</dbReference>
<dbReference type="GO" id="GO:0008202">
    <property type="term" value="P:steroid metabolic process"/>
    <property type="evidence" value="ECO:0007669"/>
    <property type="project" value="TreeGrafter"/>
</dbReference>
<dbReference type="InterPro" id="IPR002347">
    <property type="entry name" value="SDR_fam"/>
</dbReference>
<reference evidence="4" key="1">
    <citation type="submission" date="2021-09" db="EMBL/GenBank/DDBJ databases">
        <title>The genome of Mauremys mutica provides insights into the evolution of semi-aquatic lifestyle.</title>
        <authorList>
            <person name="Gong S."/>
            <person name="Gao Y."/>
        </authorList>
    </citation>
    <scope>NUCLEOTIDE SEQUENCE</scope>
    <source>
        <strain evidence="4">MM-2020</strain>
        <tissue evidence="4">Muscle</tissue>
    </source>
</reference>
<dbReference type="CDD" id="cd09805">
    <property type="entry name" value="type2_17beta_HSD-like_SDR_c"/>
    <property type="match status" value="1"/>
</dbReference>
<dbReference type="InterPro" id="IPR020904">
    <property type="entry name" value="Sc_DH/Rdtase_CS"/>
</dbReference>
<dbReference type="PRINTS" id="PR00080">
    <property type="entry name" value="SDRFAMILY"/>
</dbReference>
<accession>A0A9D3XIM8</accession>
<dbReference type="SUPFAM" id="SSF51735">
    <property type="entry name" value="NAD(P)-binding Rossmann-fold domains"/>
    <property type="match status" value="1"/>
</dbReference>
<evidence type="ECO:0000313" key="4">
    <source>
        <dbReference type="EMBL" id="KAH1181294.1"/>
    </source>
</evidence>
<feature type="transmembrane region" description="Helical" evidence="3">
    <location>
        <begin position="269"/>
        <end position="287"/>
    </location>
</feature>
<dbReference type="InterPro" id="IPR036291">
    <property type="entry name" value="NAD(P)-bd_dom_sf"/>
</dbReference>
<dbReference type="GO" id="GO:0047035">
    <property type="term" value="F:testosterone dehydrogenase (NAD+) activity"/>
    <property type="evidence" value="ECO:0007669"/>
    <property type="project" value="TreeGrafter"/>
</dbReference>
<dbReference type="PRINTS" id="PR00081">
    <property type="entry name" value="GDHRDH"/>
</dbReference>
<evidence type="ECO:0000256" key="2">
    <source>
        <dbReference type="ARBA" id="ARBA00023002"/>
    </source>
</evidence>
<keyword evidence="3" id="KW-0472">Membrane</keyword>
<dbReference type="PROSITE" id="PS00061">
    <property type="entry name" value="ADH_SHORT"/>
    <property type="match status" value="1"/>
</dbReference>
<evidence type="ECO:0000256" key="1">
    <source>
        <dbReference type="ARBA" id="ARBA00006484"/>
    </source>
</evidence>
<feature type="transmembrane region" description="Helical" evidence="3">
    <location>
        <begin position="299"/>
        <end position="318"/>
    </location>
</feature>
<feature type="transmembrane region" description="Helical" evidence="3">
    <location>
        <begin position="324"/>
        <end position="340"/>
    </location>
</feature>
<evidence type="ECO:0000256" key="3">
    <source>
        <dbReference type="SAM" id="Phobius"/>
    </source>
</evidence>
<proteinExistence type="inferred from homology"/>
<keyword evidence="5" id="KW-1185">Reference proteome</keyword>
<evidence type="ECO:0008006" key="6">
    <source>
        <dbReference type="Google" id="ProtNLM"/>
    </source>
</evidence>
<keyword evidence="3" id="KW-0812">Transmembrane</keyword>
<dbReference type="PANTHER" id="PTHR43313">
    <property type="entry name" value="SHORT-CHAIN DEHYDROGENASE/REDUCTASE FAMILY 9C"/>
    <property type="match status" value="1"/>
</dbReference>
<dbReference type="AlphaFoldDB" id="A0A9D3XIM8"/>
<protein>
    <recommendedName>
        <fullName evidence="6">Estradiol 17-beta-dehydrogenase 2</fullName>
    </recommendedName>
</protein>
<evidence type="ECO:0000313" key="5">
    <source>
        <dbReference type="Proteomes" id="UP000827986"/>
    </source>
</evidence>
<comment type="caution">
    <text evidence="4">The sequence shown here is derived from an EMBL/GenBank/DDBJ whole genome shotgun (WGS) entry which is preliminary data.</text>
</comment>
<keyword evidence="3" id="KW-1133">Transmembrane helix</keyword>
<dbReference type="Pfam" id="PF00106">
    <property type="entry name" value="adh_short"/>
    <property type="match status" value="1"/>
</dbReference>
<organism evidence="4 5">
    <name type="scientific">Mauremys mutica</name>
    <name type="common">yellowpond turtle</name>
    <dbReference type="NCBI Taxonomy" id="74926"/>
    <lineage>
        <taxon>Eukaryota</taxon>
        <taxon>Metazoa</taxon>
        <taxon>Chordata</taxon>
        <taxon>Craniata</taxon>
        <taxon>Vertebrata</taxon>
        <taxon>Euteleostomi</taxon>
        <taxon>Archelosauria</taxon>
        <taxon>Testudinata</taxon>
        <taxon>Testudines</taxon>
        <taxon>Cryptodira</taxon>
        <taxon>Durocryptodira</taxon>
        <taxon>Testudinoidea</taxon>
        <taxon>Geoemydidae</taxon>
        <taxon>Geoemydinae</taxon>
        <taxon>Mauremys</taxon>
    </lineage>
</organism>